<dbReference type="InterPro" id="IPR011333">
    <property type="entry name" value="SKP1/BTB/POZ_sf"/>
</dbReference>
<dbReference type="OrthoDB" id="4126833at2759"/>
<dbReference type="Proteomes" id="UP000019471">
    <property type="component" value="Unassembled WGS sequence"/>
</dbReference>
<protein>
    <recommendedName>
        <fullName evidence="3">BTB domain-containing protein</fullName>
    </recommendedName>
</protein>
<sequence>MAAPPAMTSKSHARAPVIKVIAGEDEIFGEDDPDVPLNVFHVSKSLLLENSKYFAIILDSSPDRTTVRLPTRDHDVLADWLDLIYQGALNKSTSSKPLTFDDVERYFKFADLVGSEKLRNTVMDSMQDVPLDHWDLRSLWTLDAHYPSLEDLCHYVLECLAYKIVMDGWADFTAADRDCEGNMWYDFVSNMNNIELLNALLLKVDELSMLKDKNMLVAPTDRKDCKLHEHASDDTKAKCPRKDWRPWKAVVSYKSELVNGHSDVVAPNGHGRTDPDLL</sequence>
<evidence type="ECO:0000313" key="2">
    <source>
        <dbReference type="Proteomes" id="UP000019471"/>
    </source>
</evidence>
<proteinExistence type="predicted"/>
<dbReference type="EMBL" id="AMGX01000020">
    <property type="protein sequence ID" value="EXJ66384.1"/>
    <property type="molecule type" value="Genomic_DNA"/>
</dbReference>
<gene>
    <name evidence="1" type="ORF">A1O5_10536</name>
</gene>
<dbReference type="Gene3D" id="3.30.710.10">
    <property type="entry name" value="Potassium Channel Kv1.1, Chain A"/>
    <property type="match status" value="1"/>
</dbReference>
<dbReference type="HOGENOM" id="CLU_1065721_0_0_1"/>
<reference evidence="1 2" key="1">
    <citation type="submission" date="2013-03" db="EMBL/GenBank/DDBJ databases">
        <title>The Genome Sequence of Cladophialophora psammophila CBS 110553.</title>
        <authorList>
            <consortium name="The Broad Institute Genomics Platform"/>
            <person name="Cuomo C."/>
            <person name="de Hoog S."/>
            <person name="Gorbushina A."/>
            <person name="Walker B."/>
            <person name="Young S.K."/>
            <person name="Zeng Q."/>
            <person name="Gargeya S."/>
            <person name="Fitzgerald M."/>
            <person name="Haas B."/>
            <person name="Abouelleil A."/>
            <person name="Allen A.W."/>
            <person name="Alvarado L."/>
            <person name="Arachchi H.M."/>
            <person name="Berlin A.M."/>
            <person name="Chapman S.B."/>
            <person name="Gainer-Dewar J."/>
            <person name="Goldberg J."/>
            <person name="Griggs A."/>
            <person name="Gujja S."/>
            <person name="Hansen M."/>
            <person name="Howarth C."/>
            <person name="Imamovic A."/>
            <person name="Ireland A."/>
            <person name="Larimer J."/>
            <person name="McCowan C."/>
            <person name="Murphy C."/>
            <person name="Pearson M."/>
            <person name="Poon T.W."/>
            <person name="Priest M."/>
            <person name="Roberts A."/>
            <person name="Saif S."/>
            <person name="Shea T."/>
            <person name="Sisk P."/>
            <person name="Sykes S."/>
            <person name="Wortman J."/>
            <person name="Nusbaum C."/>
            <person name="Birren B."/>
        </authorList>
    </citation>
    <scope>NUCLEOTIDE SEQUENCE [LARGE SCALE GENOMIC DNA]</scope>
    <source>
        <strain evidence="1 2">CBS 110553</strain>
    </source>
</reference>
<name>W9X7G9_9EURO</name>
<dbReference type="RefSeq" id="XP_007749302.1">
    <property type="nucleotide sequence ID" value="XM_007751112.1"/>
</dbReference>
<evidence type="ECO:0000313" key="1">
    <source>
        <dbReference type="EMBL" id="EXJ66384.1"/>
    </source>
</evidence>
<evidence type="ECO:0008006" key="3">
    <source>
        <dbReference type="Google" id="ProtNLM"/>
    </source>
</evidence>
<dbReference type="GeneID" id="19195229"/>
<comment type="caution">
    <text evidence="1">The sequence shown here is derived from an EMBL/GenBank/DDBJ whole genome shotgun (WGS) entry which is preliminary data.</text>
</comment>
<organism evidence="1 2">
    <name type="scientific">Cladophialophora psammophila CBS 110553</name>
    <dbReference type="NCBI Taxonomy" id="1182543"/>
    <lineage>
        <taxon>Eukaryota</taxon>
        <taxon>Fungi</taxon>
        <taxon>Dikarya</taxon>
        <taxon>Ascomycota</taxon>
        <taxon>Pezizomycotina</taxon>
        <taxon>Eurotiomycetes</taxon>
        <taxon>Chaetothyriomycetidae</taxon>
        <taxon>Chaetothyriales</taxon>
        <taxon>Herpotrichiellaceae</taxon>
        <taxon>Cladophialophora</taxon>
    </lineage>
</organism>
<dbReference type="SUPFAM" id="SSF54695">
    <property type="entry name" value="POZ domain"/>
    <property type="match status" value="1"/>
</dbReference>
<dbReference type="AlphaFoldDB" id="W9X7G9"/>
<accession>W9X7G9</accession>
<keyword evidence="2" id="KW-1185">Reference proteome</keyword>